<proteinExistence type="predicted"/>
<dbReference type="Proteomes" id="UP001264980">
    <property type="component" value="Unassembled WGS sequence"/>
</dbReference>
<dbReference type="Pfam" id="PF12789">
    <property type="entry name" value="PTR"/>
    <property type="match status" value="2"/>
</dbReference>
<evidence type="ECO:0000313" key="2">
    <source>
        <dbReference type="Proteomes" id="UP001264980"/>
    </source>
</evidence>
<name>A0ABU1QWS2_9BACT</name>
<evidence type="ECO:0000313" key="1">
    <source>
        <dbReference type="EMBL" id="MDR6805576.1"/>
    </source>
</evidence>
<dbReference type="EMBL" id="JAVDTI010000002">
    <property type="protein sequence ID" value="MDR6805576.1"/>
    <property type="molecule type" value="Genomic_DNA"/>
</dbReference>
<dbReference type="RefSeq" id="WP_309983545.1">
    <property type="nucleotide sequence ID" value="NZ_JAVDTI010000002.1"/>
</dbReference>
<sequence>MKFLSAADFDDAITAASKIRAATSYVMLAVGVANSAYSNGAFEAYTPPGAYAAGARPGIGFHASGSFGAYLYAEAASDLRLRTDTGLDYTLWHSDNSRSDAQNDTRYSQLGHTHAISEVTGLQAALDAKTGGSGTPGRYAKFATNTTFADSLLSESGISITANGGVFVSDVAHNSNVRGYGLWASGFARWSMGKAGTESGSDSGSDFVLWAYNDGGTFLREPLRISRASGNATFSGTIAVSGGNSTQWNSAFGWGNHAGLYVPVSRTVSAGTGLTGGGALSANISLAFDTTYGDGRYAALSHTHTIANVTGLQAALDAKVAGSATAGRLPKMATATTITDSLLSESGISITANGGIFVSDTPTNSNVRGYTILNGGQTRWSFGKAGTESGSDSGSDFTLWSFNDAAAFLREPLRISRATGNATFSGTITASGGNSTNWNTAVSWGNHATAGYVPSVRTLSINGTTFDLSANRSWTVSGGLTGSGSTGYLVKWNAGNLDQASIEETSTSLDLKKGANIAKNGTNQYLEIGASSNSIGLTFYNPTSTNSYSMYRFNDTFTFKSVSGANIFNINGDNYLTFVNPTGAQPFKVNSTTRVDNLNVQYLNGNADTYFTPAGRTITINGTTFDLSANRTWTIAAGIGGSATTGRLPKMATGTTLTDSLLSESGIGIIANGGVFVSDVAHNSNVRGYSLWASGLNRWVFGKAGTESGSDSGSDFVLWSYNDAGTFVREPFRVSRATGNVTFTGTVSAGSFAVGANTSAQWTQAYTWGNHAAAGYVTLSYLSTNYYDKAAVNSMVAGYVPDSRQVLGAGSIQGGGNLGVNRTFNLYGDQDNPGANKYYGTDGSGGKGWYSLPSGGGGITGSGSTSQFTKWSGSSSVTGVEMFESGNWIIVGSAGTRRDLIIQGSLVPKQMSASERASYSPGFIGAIVYQTDGTEGLWVTKDNGSGGYTWVYVG</sequence>
<organism evidence="1 2">
    <name type="scientific">Dyadobacter fermentans</name>
    <dbReference type="NCBI Taxonomy" id="94254"/>
    <lineage>
        <taxon>Bacteria</taxon>
        <taxon>Pseudomonadati</taxon>
        <taxon>Bacteroidota</taxon>
        <taxon>Cytophagia</taxon>
        <taxon>Cytophagales</taxon>
        <taxon>Spirosomataceae</taxon>
        <taxon>Dyadobacter</taxon>
    </lineage>
</organism>
<protein>
    <submittedName>
        <fullName evidence="1">Uncharacterized protein</fullName>
    </submittedName>
</protein>
<reference evidence="1 2" key="1">
    <citation type="submission" date="2023-07" db="EMBL/GenBank/DDBJ databases">
        <title>Sorghum-associated microbial communities from plants grown in Nebraska, USA.</title>
        <authorList>
            <person name="Schachtman D."/>
        </authorList>
    </citation>
    <scope>NUCLEOTIDE SEQUENCE [LARGE SCALE GENOMIC DNA]</scope>
    <source>
        <strain evidence="1 2">BE57</strain>
    </source>
</reference>
<gene>
    <name evidence="1" type="ORF">J2W84_002622</name>
</gene>
<comment type="caution">
    <text evidence="1">The sequence shown here is derived from an EMBL/GenBank/DDBJ whole genome shotgun (WGS) entry which is preliminary data.</text>
</comment>
<keyword evidence="2" id="KW-1185">Reference proteome</keyword>
<accession>A0ABU1QWS2</accession>